<evidence type="ECO:0000313" key="1">
    <source>
        <dbReference type="EMBL" id="ETX03504.1"/>
    </source>
</evidence>
<dbReference type="EMBL" id="AZHX01001423">
    <property type="protein sequence ID" value="ETX03504.1"/>
    <property type="molecule type" value="Genomic_DNA"/>
</dbReference>
<name>W4LZH6_9BACT</name>
<dbReference type="AlphaFoldDB" id="W4LZH6"/>
<comment type="caution">
    <text evidence="1">The sequence shown here is derived from an EMBL/GenBank/DDBJ whole genome shotgun (WGS) entry which is preliminary data.</text>
</comment>
<evidence type="ECO:0000313" key="2">
    <source>
        <dbReference type="Proteomes" id="UP000019140"/>
    </source>
</evidence>
<proteinExistence type="predicted"/>
<protein>
    <recommendedName>
        <fullName evidence="3">Cytochrome C Planctomycete-type domain-containing protein</fullName>
    </recommendedName>
</protein>
<accession>W4LZH6</accession>
<gene>
    <name evidence="1" type="ORF">ETSY2_33275</name>
</gene>
<reference evidence="1 2" key="1">
    <citation type="journal article" date="2014" name="Nature">
        <title>An environmental bacterial taxon with a large and distinct metabolic repertoire.</title>
        <authorList>
            <person name="Wilson M.C."/>
            <person name="Mori T."/>
            <person name="Ruckert C."/>
            <person name="Uria A.R."/>
            <person name="Helf M.J."/>
            <person name="Takada K."/>
            <person name="Gernert C."/>
            <person name="Steffens U.A."/>
            <person name="Heycke N."/>
            <person name="Schmitt S."/>
            <person name="Rinke C."/>
            <person name="Helfrich E.J."/>
            <person name="Brachmann A.O."/>
            <person name="Gurgui C."/>
            <person name="Wakimoto T."/>
            <person name="Kracht M."/>
            <person name="Crusemann M."/>
            <person name="Hentschel U."/>
            <person name="Abe I."/>
            <person name="Matsunaga S."/>
            <person name="Kalinowski J."/>
            <person name="Takeyama H."/>
            <person name="Piel J."/>
        </authorList>
    </citation>
    <scope>NUCLEOTIDE SEQUENCE [LARGE SCALE GENOMIC DNA]</scope>
    <source>
        <strain evidence="2">TSY2</strain>
    </source>
</reference>
<dbReference type="HOGENOM" id="CLU_2367623_0_0_7"/>
<keyword evidence="2" id="KW-1185">Reference proteome</keyword>
<organism evidence="1 2">
    <name type="scientific">Candidatus Entotheonella gemina</name>
    <dbReference type="NCBI Taxonomy" id="1429439"/>
    <lineage>
        <taxon>Bacteria</taxon>
        <taxon>Pseudomonadati</taxon>
        <taxon>Nitrospinota/Tectimicrobiota group</taxon>
        <taxon>Candidatus Tectimicrobiota</taxon>
        <taxon>Candidatus Entotheonellia</taxon>
        <taxon>Candidatus Entotheonellales</taxon>
        <taxon>Candidatus Entotheonellaceae</taxon>
        <taxon>Candidatus Entotheonella</taxon>
    </lineage>
</organism>
<sequence>MIFVDFCTCHSGPSAPEGLILDTDATHDMLVDEPSAQVTMLLRVEPGNSDNSYLIHKLEGRDGIVGAQMPRGGPPLSQEMISDVRAWIDANALDN</sequence>
<dbReference type="Proteomes" id="UP000019140">
    <property type="component" value="Unassembled WGS sequence"/>
</dbReference>
<evidence type="ECO:0008006" key="3">
    <source>
        <dbReference type="Google" id="ProtNLM"/>
    </source>
</evidence>